<organism evidence="1 2">
    <name type="scientific">Streptomyces vastus</name>
    <dbReference type="NCBI Taxonomy" id="285451"/>
    <lineage>
        <taxon>Bacteria</taxon>
        <taxon>Bacillati</taxon>
        <taxon>Actinomycetota</taxon>
        <taxon>Actinomycetes</taxon>
        <taxon>Kitasatosporales</taxon>
        <taxon>Streptomycetaceae</taxon>
        <taxon>Streptomyces</taxon>
    </lineage>
</organism>
<reference evidence="1 2" key="1">
    <citation type="journal article" date="2019" name="Int. J. Syst. Evol. Microbiol.">
        <title>The Global Catalogue of Microorganisms (GCM) 10K type strain sequencing project: providing services to taxonomists for standard genome sequencing and annotation.</title>
        <authorList>
            <consortium name="The Broad Institute Genomics Platform"/>
            <consortium name="The Broad Institute Genome Sequencing Center for Infectious Disease"/>
            <person name="Wu L."/>
            <person name="Ma J."/>
        </authorList>
    </citation>
    <scope>NUCLEOTIDE SEQUENCE [LARGE SCALE GENOMIC DNA]</scope>
    <source>
        <strain evidence="1 2">JCM 4524</strain>
    </source>
</reference>
<name>A0ABN3QNK1_9ACTN</name>
<accession>A0ABN3QNK1</accession>
<dbReference type="Proteomes" id="UP001500151">
    <property type="component" value="Unassembled WGS sequence"/>
</dbReference>
<evidence type="ECO:0000313" key="1">
    <source>
        <dbReference type="EMBL" id="GAA2631011.1"/>
    </source>
</evidence>
<dbReference type="InterPro" id="IPR036661">
    <property type="entry name" value="Luciferase-like_sf"/>
</dbReference>
<keyword evidence="2" id="KW-1185">Reference proteome</keyword>
<sequence length="165" mass="17778">MGDDESQGGSGGRRCRSVEQRHVAGCGQVPVGDCQYGPVDGLAQPSGGHEDGWCGGIGGPWCEQKGMPRAIAREHLYIYLNSPYNIAKFRWLCYSEEEIAGGSDRIVDDLVFWGDLETIVEKLHVHVEAGADHVAVQVIVIEPGESAMPYWPMLGEALPLPGGTT</sequence>
<dbReference type="EMBL" id="BAAASJ010000024">
    <property type="protein sequence ID" value="GAA2631011.1"/>
    <property type="molecule type" value="Genomic_DNA"/>
</dbReference>
<protein>
    <submittedName>
        <fullName evidence="1">Uncharacterized protein</fullName>
    </submittedName>
</protein>
<gene>
    <name evidence="1" type="ORF">GCM10010307_23260</name>
</gene>
<comment type="caution">
    <text evidence="1">The sequence shown here is derived from an EMBL/GenBank/DDBJ whole genome shotgun (WGS) entry which is preliminary data.</text>
</comment>
<proteinExistence type="predicted"/>
<dbReference type="SUPFAM" id="SSF51679">
    <property type="entry name" value="Bacterial luciferase-like"/>
    <property type="match status" value="1"/>
</dbReference>
<evidence type="ECO:0000313" key="2">
    <source>
        <dbReference type="Proteomes" id="UP001500151"/>
    </source>
</evidence>